<dbReference type="InterPro" id="IPR001878">
    <property type="entry name" value="Znf_CCHC"/>
</dbReference>
<reference evidence="3 4" key="1">
    <citation type="journal article" date="2018" name="Nat. Genet.">
        <title>The Rosa genome provides new insights in the design of modern roses.</title>
        <authorList>
            <person name="Bendahmane M."/>
        </authorList>
    </citation>
    <scope>NUCLEOTIDE SEQUENCE [LARGE SCALE GENOMIC DNA]</scope>
    <source>
        <strain evidence="4">cv. Old Blush</strain>
    </source>
</reference>
<feature type="domain" description="CCHC-type" evidence="2">
    <location>
        <begin position="221"/>
        <end position="235"/>
    </location>
</feature>
<proteinExistence type="predicted"/>
<dbReference type="PANTHER" id="PTHR35317:SF42">
    <property type="entry name" value="RETROTRANSPOSON GAG DOMAIN-CONTAINING PROTEIN"/>
    <property type="match status" value="1"/>
</dbReference>
<dbReference type="SUPFAM" id="SSF57756">
    <property type="entry name" value="Retrovirus zinc finger-like domains"/>
    <property type="match status" value="1"/>
</dbReference>
<gene>
    <name evidence="3" type="ORF">RchiOBHm_Chr5g0045101</name>
</gene>
<sequence length="255" mass="29250">MEIALGLQGYDVALREPEPIVTAESTQEEKTKYNDWQNKNRMALLLMKRTITETVRGSIPATENALEYLQFISDRYRESEKAESSVLMHSLVTMKFDGKGSIREYIMRQIDVATKLRNLNFEVGDQFLVHLVLNSLPADYTQLKVTHNTQKDKWGLNELISICVQEESRLRAETAIPCKPVNLITKKWKKSKLKTKKNPMAVVTKTPAPTAHKANKTYQAKCFFCRKPGHFKKDCQGLKDWLTKRGVNKQESTKA</sequence>
<evidence type="ECO:0000313" key="4">
    <source>
        <dbReference type="Proteomes" id="UP000238479"/>
    </source>
</evidence>
<evidence type="ECO:0000256" key="1">
    <source>
        <dbReference type="PROSITE-ProRule" id="PRU00047"/>
    </source>
</evidence>
<dbReference type="GO" id="GO:0003676">
    <property type="term" value="F:nucleic acid binding"/>
    <property type="evidence" value="ECO:0007669"/>
    <property type="project" value="InterPro"/>
</dbReference>
<dbReference type="GO" id="GO:0008270">
    <property type="term" value="F:zinc ion binding"/>
    <property type="evidence" value="ECO:0007669"/>
    <property type="project" value="UniProtKB-KW"/>
</dbReference>
<name>A0A2P6QDR1_ROSCH</name>
<dbReference type="AlphaFoldDB" id="A0A2P6QDR1"/>
<dbReference type="Pfam" id="PF14223">
    <property type="entry name" value="Retrotran_gag_2"/>
    <property type="match status" value="1"/>
</dbReference>
<dbReference type="Pfam" id="PF00098">
    <property type="entry name" value="zf-CCHC"/>
    <property type="match status" value="1"/>
</dbReference>
<keyword evidence="1" id="KW-0479">Metal-binding</keyword>
<dbReference type="Gene3D" id="4.10.60.10">
    <property type="entry name" value="Zinc finger, CCHC-type"/>
    <property type="match status" value="1"/>
</dbReference>
<dbReference type="STRING" id="74649.A0A2P6QDR1"/>
<keyword evidence="4" id="KW-1185">Reference proteome</keyword>
<keyword evidence="1" id="KW-0863">Zinc-finger</keyword>
<dbReference type="Proteomes" id="UP000238479">
    <property type="component" value="Chromosome 5"/>
</dbReference>
<dbReference type="OMA" id="AREHIME"/>
<dbReference type="PROSITE" id="PS50158">
    <property type="entry name" value="ZF_CCHC"/>
    <property type="match status" value="1"/>
</dbReference>
<protein>
    <submittedName>
        <fullName evidence="3">Putative transcription factor interactor and regulator CCHC(Zn) family</fullName>
    </submittedName>
</protein>
<dbReference type="PANTHER" id="PTHR35317">
    <property type="entry name" value="OS04G0629600 PROTEIN"/>
    <property type="match status" value="1"/>
</dbReference>
<accession>A0A2P6QDR1</accession>
<evidence type="ECO:0000313" key="3">
    <source>
        <dbReference type="EMBL" id="PRQ32322.1"/>
    </source>
</evidence>
<comment type="caution">
    <text evidence="3">The sequence shown here is derived from an EMBL/GenBank/DDBJ whole genome shotgun (WGS) entry which is preliminary data.</text>
</comment>
<evidence type="ECO:0000259" key="2">
    <source>
        <dbReference type="PROSITE" id="PS50158"/>
    </source>
</evidence>
<dbReference type="EMBL" id="PDCK01000043">
    <property type="protein sequence ID" value="PRQ32322.1"/>
    <property type="molecule type" value="Genomic_DNA"/>
</dbReference>
<keyword evidence="1" id="KW-0862">Zinc</keyword>
<dbReference type="InterPro" id="IPR036875">
    <property type="entry name" value="Znf_CCHC_sf"/>
</dbReference>
<organism evidence="3 4">
    <name type="scientific">Rosa chinensis</name>
    <name type="common">China rose</name>
    <dbReference type="NCBI Taxonomy" id="74649"/>
    <lineage>
        <taxon>Eukaryota</taxon>
        <taxon>Viridiplantae</taxon>
        <taxon>Streptophyta</taxon>
        <taxon>Embryophyta</taxon>
        <taxon>Tracheophyta</taxon>
        <taxon>Spermatophyta</taxon>
        <taxon>Magnoliopsida</taxon>
        <taxon>eudicotyledons</taxon>
        <taxon>Gunneridae</taxon>
        <taxon>Pentapetalae</taxon>
        <taxon>rosids</taxon>
        <taxon>fabids</taxon>
        <taxon>Rosales</taxon>
        <taxon>Rosaceae</taxon>
        <taxon>Rosoideae</taxon>
        <taxon>Rosoideae incertae sedis</taxon>
        <taxon>Rosa</taxon>
    </lineage>
</organism>
<dbReference type="Gramene" id="PRQ32322">
    <property type="protein sequence ID" value="PRQ32322"/>
    <property type="gene ID" value="RchiOBHm_Chr5g0045101"/>
</dbReference>